<accession>A0ABW0E6V3</accession>
<dbReference type="EMBL" id="JBHSKT010000003">
    <property type="protein sequence ID" value="MFC5270098.1"/>
    <property type="molecule type" value="Genomic_DNA"/>
</dbReference>
<evidence type="ECO:0008006" key="7">
    <source>
        <dbReference type="Google" id="ProtNLM"/>
    </source>
</evidence>
<keyword evidence="3" id="KW-0998">Cell outer membrane</keyword>
<evidence type="ECO:0000256" key="3">
    <source>
        <dbReference type="ARBA" id="ARBA00023237"/>
    </source>
</evidence>
<organism evidence="5 6">
    <name type="scientific">Adhaeribacter terreus</name>
    <dbReference type="NCBI Taxonomy" id="529703"/>
    <lineage>
        <taxon>Bacteria</taxon>
        <taxon>Pseudomonadati</taxon>
        <taxon>Bacteroidota</taxon>
        <taxon>Cytophagia</taxon>
        <taxon>Cytophagales</taxon>
        <taxon>Hymenobacteraceae</taxon>
        <taxon>Adhaeribacter</taxon>
    </lineage>
</organism>
<evidence type="ECO:0000313" key="6">
    <source>
        <dbReference type="Proteomes" id="UP001596161"/>
    </source>
</evidence>
<comment type="caution">
    <text evidence="5">The sequence shown here is derived from an EMBL/GenBank/DDBJ whole genome shotgun (WGS) entry which is preliminary data.</text>
</comment>
<dbReference type="SUPFAM" id="SSF56935">
    <property type="entry name" value="Porins"/>
    <property type="match status" value="1"/>
</dbReference>
<evidence type="ECO:0000256" key="4">
    <source>
        <dbReference type="SAM" id="SignalP"/>
    </source>
</evidence>
<sequence length="576" mass="65305">MKNTFKITGIAMLLAFGPIAGFQAFAQKGWNNDGKLESTEIVVEKNRVIELPEASRNYEKFRIDPPEKKTNKVTYRFNDYKLPDQDVNLSVRVLTIRQEDLPKLYGNYVKAGFGKYSTPYLKGYFHNKRDDKAAFGGNISHVSSNGPVENSDVSNTEIGAHGESYMGNFTLGGRANYERDGYNFYGYNRNLVPEGKTRLDEQGFNRIGAEAYLNNLLEANAKMQYKLGGGIKYFSDDYDASEFDGFANLNLDYYLSKTSRVNLFSDFSYISYNDVNKVSRPYFRIRPSYQLDMDKLDISVGAMLAYADDNIENGDKLNFYPAVRVGFEAIESKLILFGGLGGDLQRVTVNDLTRENPWLSSSFNFAGPDSIQAPARLGLDVRNTDKQIEIYGGVTGSLASNVQFTAKVSYQNLKNLYYFNHSILDSSRFVLQYDDEATSLLNFYGEVVYNRADKTRFGLKMDYNNYSGLNLLEQPFYRPSMITSVFGSYNLYDKILFNAELYYIGSSFGKIQRGLGSAAILESDKIVDLNLKVDYRISEKFSTFVMLNNVLGKKYERFVNYPTKGFNVIGGITYTF</sequence>
<keyword evidence="6" id="KW-1185">Reference proteome</keyword>
<dbReference type="InterPro" id="IPR036942">
    <property type="entry name" value="Beta-barrel_TonB_sf"/>
</dbReference>
<evidence type="ECO:0000256" key="2">
    <source>
        <dbReference type="ARBA" id="ARBA00023136"/>
    </source>
</evidence>
<feature type="signal peptide" evidence="4">
    <location>
        <begin position="1"/>
        <end position="26"/>
    </location>
</feature>
<comment type="subcellular location">
    <subcellularLocation>
        <location evidence="1">Cell outer membrane</location>
    </subcellularLocation>
</comment>
<evidence type="ECO:0000256" key="1">
    <source>
        <dbReference type="ARBA" id="ARBA00004442"/>
    </source>
</evidence>
<keyword evidence="2" id="KW-0472">Membrane</keyword>
<dbReference type="Gene3D" id="2.40.170.20">
    <property type="entry name" value="TonB-dependent receptor, beta-barrel domain"/>
    <property type="match status" value="1"/>
</dbReference>
<protein>
    <recommendedName>
        <fullName evidence="7">TonB dependent receptor</fullName>
    </recommendedName>
</protein>
<name>A0ABW0E6V3_9BACT</name>
<dbReference type="RefSeq" id="WP_378016472.1">
    <property type="nucleotide sequence ID" value="NZ_JBHSKT010000003.1"/>
</dbReference>
<reference evidence="6" key="1">
    <citation type="journal article" date="2019" name="Int. J. Syst. Evol. Microbiol.">
        <title>The Global Catalogue of Microorganisms (GCM) 10K type strain sequencing project: providing services to taxonomists for standard genome sequencing and annotation.</title>
        <authorList>
            <consortium name="The Broad Institute Genomics Platform"/>
            <consortium name="The Broad Institute Genome Sequencing Center for Infectious Disease"/>
            <person name="Wu L."/>
            <person name="Ma J."/>
        </authorList>
    </citation>
    <scope>NUCLEOTIDE SEQUENCE [LARGE SCALE GENOMIC DNA]</scope>
    <source>
        <strain evidence="6">KACC 12602</strain>
    </source>
</reference>
<dbReference type="Proteomes" id="UP001596161">
    <property type="component" value="Unassembled WGS sequence"/>
</dbReference>
<evidence type="ECO:0000313" key="5">
    <source>
        <dbReference type="EMBL" id="MFC5270098.1"/>
    </source>
</evidence>
<proteinExistence type="predicted"/>
<keyword evidence="4" id="KW-0732">Signal</keyword>
<feature type="chain" id="PRO_5045613927" description="TonB dependent receptor" evidence="4">
    <location>
        <begin position="27"/>
        <end position="576"/>
    </location>
</feature>
<gene>
    <name evidence="5" type="ORF">ACFPIB_05725</name>
</gene>